<accession>A0ABT6MXZ6</accession>
<dbReference type="CDD" id="cd09021">
    <property type="entry name" value="Aldose_epim_Ec_YphB"/>
    <property type="match status" value="1"/>
</dbReference>
<dbReference type="InterPro" id="IPR014718">
    <property type="entry name" value="GH-type_carb-bd"/>
</dbReference>
<gene>
    <name evidence="1" type="ORF">QGN17_01375</name>
</gene>
<dbReference type="Proteomes" id="UP001160625">
    <property type="component" value="Unassembled WGS sequence"/>
</dbReference>
<proteinExistence type="predicted"/>
<reference evidence="1" key="1">
    <citation type="submission" date="2023-04" db="EMBL/GenBank/DDBJ databases">
        <title>Sphingomonas sp. MAHUQ-71 isolated from rice field.</title>
        <authorList>
            <person name="Huq M.A."/>
        </authorList>
    </citation>
    <scope>NUCLEOTIDE SEQUENCE</scope>
    <source>
        <strain evidence="1">MAHUQ-71</strain>
    </source>
</reference>
<dbReference type="Gene3D" id="2.70.98.10">
    <property type="match status" value="1"/>
</dbReference>
<comment type="caution">
    <text evidence="1">The sequence shown here is derived from an EMBL/GenBank/DDBJ whole genome shotgun (WGS) entry which is preliminary data.</text>
</comment>
<protein>
    <submittedName>
        <fullName evidence="1">Aldose 1-epimerase</fullName>
    </submittedName>
</protein>
<dbReference type="InterPro" id="IPR008183">
    <property type="entry name" value="Aldose_1/G6P_1-epimerase"/>
</dbReference>
<dbReference type="InterPro" id="IPR011013">
    <property type="entry name" value="Gal_mutarotase_sf_dom"/>
</dbReference>
<dbReference type="RefSeq" id="WP_281042725.1">
    <property type="nucleotide sequence ID" value="NZ_JARYGZ010000001.1"/>
</dbReference>
<organism evidence="1 2">
    <name type="scientific">Sphingomonas oryzagri</name>
    <dbReference type="NCBI Taxonomy" id="3042314"/>
    <lineage>
        <taxon>Bacteria</taxon>
        <taxon>Pseudomonadati</taxon>
        <taxon>Pseudomonadota</taxon>
        <taxon>Alphaproteobacteria</taxon>
        <taxon>Sphingomonadales</taxon>
        <taxon>Sphingomonadaceae</taxon>
        <taxon>Sphingomonas</taxon>
    </lineage>
</organism>
<name>A0ABT6MXZ6_9SPHN</name>
<dbReference type="SUPFAM" id="SSF74650">
    <property type="entry name" value="Galactose mutarotase-like"/>
    <property type="match status" value="1"/>
</dbReference>
<evidence type="ECO:0000313" key="1">
    <source>
        <dbReference type="EMBL" id="MDH7637369.1"/>
    </source>
</evidence>
<dbReference type="EMBL" id="JARYGZ010000001">
    <property type="protein sequence ID" value="MDH7637369.1"/>
    <property type="molecule type" value="Genomic_DNA"/>
</dbReference>
<evidence type="ECO:0000313" key="2">
    <source>
        <dbReference type="Proteomes" id="UP001160625"/>
    </source>
</evidence>
<sequence>MRIAAGSWELALAPELGGGITALRRDGQDVLRAAPEGANEPLQLSSFAMVPYANRIANGRFEADGAHYSIAVNYAGQDHPLHGVSWLRPWNVAASDATSATLAHVHSADEAWPWSYRAEQHFALDEAGLSIALTLTNTDGRAMPASMGFHPYFPATTDTTLRFDADGMWERDERFLPSTLAGADVFGDWSSGQSVQTPTLIDNSYVGWAGSARISRSDGDVLLTGEGTPVLHLYTPPGEPFFCAEPATSMPDAFNRSTPVMLQPGEQHRIGMAIRSA</sequence>
<dbReference type="Pfam" id="PF01263">
    <property type="entry name" value="Aldose_epim"/>
    <property type="match status" value="1"/>
</dbReference>
<keyword evidence="2" id="KW-1185">Reference proteome</keyword>